<dbReference type="Proteomes" id="UP000071859">
    <property type="component" value="Unassembled WGS sequence"/>
</dbReference>
<evidence type="ECO:0000313" key="4">
    <source>
        <dbReference type="EMBL" id="SAK63210.1"/>
    </source>
</evidence>
<dbReference type="SMART" id="SM00228">
    <property type="entry name" value="PDZ"/>
    <property type="match status" value="1"/>
</dbReference>
<dbReference type="AlphaFoldDB" id="A0A158AZY3"/>
<dbReference type="GO" id="GO:0004175">
    <property type="term" value="F:endopeptidase activity"/>
    <property type="evidence" value="ECO:0007669"/>
    <property type="project" value="TreeGrafter"/>
</dbReference>
<protein>
    <recommendedName>
        <fullName evidence="6">Peptidase S41</fullName>
    </recommendedName>
</protein>
<dbReference type="InterPro" id="IPR036034">
    <property type="entry name" value="PDZ_sf"/>
</dbReference>
<dbReference type="InterPro" id="IPR029045">
    <property type="entry name" value="ClpP/crotonase-like_dom_sf"/>
</dbReference>
<dbReference type="EMBL" id="FCOX02000008">
    <property type="protein sequence ID" value="SAK63210.1"/>
    <property type="molecule type" value="Genomic_DNA"/>
</dbReference>
<keyword evidence="1" id="KW-0732">Signal</keyword>
<feature type="domain" description="Tail specific protease" evidence="3">
    <location>
        <begin position="182"/>
        <end position="367"/>
    </location>
</feature>
<sequence length="383" mass="39486">MNRSSRPLRITSTTARRALAALAAALLACACGQRAGDSGARQADHAAAAARLLADALAVIARKAAFAPADSRQIVARMLSDYLGAEDPYSGFMTRDEYAAYRALAKGSYGGIAMDLERRHSGETICYPYAHGPAERAGIAAGERLVSIDGTPVAGKPLPVLAALATGAAGTQVVLQIADAKGATRPVSVTRAHIDAPTLTRDTAGSLQVIRIARFAPNTRSEVAALLAGWDARRPVVFDLRGCGGGDFYAAVDTAMLFLDKGAPIVTVTGREGARLYASTLDRTPPARTPYLWQDEATASAAEVFIAALTGNGRGVSIGMPSAGKGSRQDIFELADGSALILTTGYLTAPRGLAFNGRGLTPMKALAPGAGTAAFANATPSTE</sequence>
<dbReference type="Gene3D" id="2.30.42.10">
    <property type="match status" value="1"/>
</dbReference>
<dbReference type="GO" id="GO:0006508">
    <property type="term" value="P:proteolysis"/>
    <property type="evidence" value="ECO:0007669"/>
    <property type="project" value="InterPro"/>
</dbReference>
<evidence type="ECO:0000256" key="1">
    <source>
        <dbReference type="SAM" id="SignalP"/>
    </source>
</evidence>
<dbReference type="PROSITE" id="PS51257">
    <property type="entry name" value="PROKAR_LIPOPROTEIN"/>
    <property type="match status" value="1"/>
</dbReference>
<dbReference type="InterPro" id="IPR001478">
    <property type="entry name" value="PDZ"/>
</dbReference>
<feature type="chain" id="PRO_5007621128" description="Peptidase S41" evidence="1">
    <location>
        <begin position="36"/>
        <end position="383"/>
    </location>
</feature>
<evidence type="ECO:0000259" key="3">
    <source>
        <dbReference type="SMART" id="SM00245"/>
    </source>
</evidence>
<evidence type="ECO:0000313" key="5">
    <source>
        <dbReference type="Proteomes" id="UP000071859"/>
    </source>
</evidence>
<dbReference type="PANTHER" id="PTHR32060">
    <property type="entry name" value="TAIL-SPECIFIC PROTEASE"/>
    <property type="match status" value="1"/>
</dbReference>
<dbReference type="Gene3D" id="3.30.750.44">
    <property type="match status" value="1"/>
</dbReference>
<dbReference type="InterPro" id="IPR041489">
    <property type="entry name" value="PDZ_6"/>
</dbReference>
<dbReference type="Gene3D" id="3.90.226.10">
    <property type="entry name" value="2-enoyl-CoA Hydratase, Chain A, domain 1"/>
    <property type="match status" value="1"/>
</dbReference>
<accession>A0A158AZY3</accession>
<dbReference type="PANTHER" id="PTHR32060:SF22">
    <property type="entry name" value="CARBOXYL-TERMINAL-PROCESSING PEPTIDASE 3, CHLOROPLASTIC"/>
    <property type="match status" value="1"/>
</dbReference>
<dbReference type="Pfam" id="PF03572">
    <property type="entry name" value="Peptidase_S41"/>
    <property type="match status" value="1"/>
</dbReference>
<gene>
    <name evidence="4" type="ORF">AWB78_02123</name>
</gene>
<evidence type="ECO:0008006" key="6">
    <source>
        <dbReference type="Google" id="ProtNLM"/>
    </source>
</evidence>
<dbReference type="SUPFAM" id="SSF52096">
    <property type="entry name" value="ClpP/crotonase"/>
    <property type="match status" value="1"/>
</dbReference>
<keyword evidence="5" id="KW-1185">Reference proteome</keyword>
<reference evidence="4" key="1">
    <citation type="submission" date="2016-01" db="EMBL/GenBank/DDBJ databases">
        <authorList>
            <person name="Peeters C."/>
        </authorList>
    </citation>
    <scope>NUCLEOTIDE SEQUENCE</scope>
    <source>
        <strain evidence="4">LMG 29321</strain>
    </source>
</reference>
<dbReference type="InterPro" id="IPR005151">
    <property type="entry name" value="Tail-specific_protease"/>
</dbReference>
<proteinExistence type="predicted"/>
<dbReference type="GO" id="GO:0008236">
    <property type="term" value="F:serine-type peptidase activity"/>
    <property type="evidence" value="ECO:0007669"/>
    <property type="project" value="InterPro"/>
</dbReference>
<feature type="domain" description="PDZ" evidence="2">
    <location>
        <begin position="88"/>
        <end position="181"/>
    </location>
</feature>
<dbReference type="SMART" id="SM00245">
    <property type="entry name" value="TSPc"/>
    <property type="match status" value="1"/>
</dbReference>
<comment type="caution">
    <text evidence="4">The sequence shown here is derived from an EMBL/GenBank/DDBJ whole genome shotgun (WGS) entry which is preliminary data.</text>
</comment>
<feature type="signal peptide" evidence="1">
    <location>
        <begin position="1"/>
        <end position="35"/>
    </location>
</feature>
<dbReference type="RefSeq" id="WP_062604488.1">
    <property type="nucleotide sequence ID" value="NZ_FCOX02000008.1"/>
</dbReference>
<dbReference type="OrthoDB" id="9812068at2"/>
<evidence type="ECO:0000259" key="2">
    <source>
        <dbReference type="SMART" id="SM00228"/>
    </source>
</evidence>
<dbReference type="Pfam" id="PF17820">
    <property type="entry name" value="PDZ_6"/>
    <property type="match status" value="1"/>
</dbReference>
<name>A0A158AZY3_9BURK</name>
<dbReference type="SUPFAM" id="SSF50156">
    <property type="entry name" value="PDZ domain-like"/>
    <property type="match status" value="1"/>
</dbReference>
<organism evidence="4 5">
    <name type="scientific">Caballeronia calidae</name>
    <dbReference type="NCBI Taxonomy" id="1777139"/>
    <lineage>
        <taxon>Bacteria</taxon>
        <taxon>Pseudomonadati</taxon>
        <taxon>Pseudomonadota</taxon>
        <taxon>Betaproteobacteria</taxon>
        <taxon>Burkholderiales</taxon>
        <taxon>Burkholderiaceae</taxon>
        <taxon>Caballeronia</taxon>
    </lineage>
</organism>